<protein>
    <submittedName>
        <fullName evidence="5">AraC family transcriptional regulator</fullName>
    </submittedName>
</protein>
<reference evidence="5" key="1">
    <citation type="submission" date="2021-04" db="EMBL/GenBank/DDBJ databases">
        <authorList>
            <person name="Hartkoorn R.C."/>
            <person name="Beaudoing E."/>
            <person name="Hot D."/>
        </authorList>
    </citation>
    <scope>NUCLEOTIDE SEQUENCE</scope>
    <source>
        <strain evidence="5">NRRL B-16292</strain>
    </source>
</reference>
<evidence type="ECO:0000256" key="1">
    <source>
        <dbReference type="ARBA" id="ARBA00023015"/>
    </source>
</evidence>
<proteinExistence type="predicted"/>
<dbReference type="Gene3D" id="1.10.10.60">
    <property type="entry name" value="Homeodomain-like"/>
    <property type="match status" value="1"/>
</dbReference>
<dbReference type="SUPFAM" id="SSF46689">
    <property type="entry name" value="Homeodomain-like"/>
    <property type="match status" value="2"/>
</dbReference>
<organism evidence="5 6">
    <name type="scientific">Dactylosporangium fulvum</name>
    <dbReference type="NCBI Taxonomy" id="53359"/>
    <lineage>
        <taxon>Bacteria</taxon>
        <taxon>Bacillati</taxon>
        <taxon>Actinomycetota</taxon>
        <taxon>Actinomycetes</taxon>
        <taxon>Micromonosporales</taxon>
        <taxon>Micromonosporaceae</taxon>
        <taxon>Dactylosporangium</taxon>
    </lineage>
</organism>
<feature type="domain" description="HTH araC/xylS-type" evidence="4">
    <location>
        <begin position="174"/>
        <end position="270"/>
    </location>
</feature>
<dbReference type="InterPro" id="IPR009057">
    <property type="entry name" value="Homeodomain-like_sf"/>
</dbReference>
<dbReference type="PROSITE" id="PS00041">
    <property type="entry name" value="HTH_ARAC_FAMILY_1"/>
    <property type="match status" value="1"/>
</dbReference>
<evidence type="ECO:0000259" key="4">
    <source>
        <dbReference type="PROSITE" id="PS01124"/>
    </source>
</evidence>
<keyword evidence="1" id="KW-0805">Transcription regulation</keyword>
<dbReference type="Proteomes" id="UP001059617">
    <property type="component" value="Chromosome"/>
</dbReference>
<keyword evidence="3" id="KW-0804">Transcription</keyword>
<dbReference type="RefSeq" id="WP_259866698.1">
    <property type="nucleotide sequence ID" value="NZ_CP073720.1"/>
</dbReference>
<keyword evidence="2" id="KW-0238">DNA-binding</keyword>
<evidence type="ECO:0000313" key="6">
    <source>
        <dbReference type="Proteomes" id="UP001059617"/>
    </source>
</evidence>
<name>A0ABY5WA82_9ACTN</name>
<accession>A0ABY5WA82</accession>
<dbReference type="PANTHER" id="PTHR11019">
    <property type="entry name" value="HTH-TYPE TRANSCRIPTIONAL REGULATOR NIMR"/>
    <property type="match status" value="1"/>
</dbReference>
<dbReference type="PROSITE" id="PS01124">
    <property type="entry name" value="HTH_ARAC_FAMILY_2"/>
    <property type="match status" value="1"/>
</dbReference>
<dbReference type="PANTHER" id="PTHR11019:SF199">
    <property type="entry name" value="HTH-TYPE TRANSCRIPTIONAL REGULATOR NIMR"/>
    <property type="match status" value="1"/>
</dbReference>
<dbReference type="Pfam" id="PF12833">
    <property type="entry name" value="HTH_18"/>
    <property type="match status" value="1"/>
</dbReference>
<reference evidence="5" key="2">
    <citation type="submission" date="2022-09" db="EMBL/GenBank/DDBJ databases">
        <title>Biosynthetic gene clusters of Dactylosporangioum fulvum.</title>
        <authorList>
            <person name="Caradec T."/>
        </authorList>
    </citation>
    <scope>NUCLEOTIDE SEQUENCE</scope>
    <source>
        <strain evidence="5">NRRL B-16292</strain>
    </source>
</reference>
<evidence type="ECO:0000313" key="5">
    <source>
        <dbReference type="EMBL" id="UWP86978.1"/>
    </source>
</evidence>
<keyword evidence="6" id="KW-1185">Reference proteome</keyword>
<sequence length="270" mass="30175">MSRRRQSLTVTDPYGDDPVTCEEYGYGLGRPDGILVLRYRSAGLLDFGESRQDLLHQFYWSPDGLLAVRHGTETQYVGPSEVFWVRRAVTHEVRAADGWTAYRVCLRQIPPALDRLRVGAAAINREATALIEAIARNGYGEDAALEARARIMAGLGAATRDTAGRRGGGPGFALTVARELARDPADDTRLEEWAERLHISVKTLQRDFEREFGVPYTRWRTQLRLRASRALLETRPVTEVAHRVGYASASAFVAAYAREFGDTPGGRRRR</sequence>
<evidence type="ECO:0000256" key="3">
    <source>
        <dbReference type="ARBA" id="ARBA00023163"/>
    </source>
</evidence>
<gene>
    <name evidence="5" type="ORF">Dfulv_23155</name>
</gene>
<dbReference type="SMART" id="SM00342">
    <property type="entry name" value="HTH_ARAC"/>
    <property type="match status" value="1"/>
</dbReference>
<dbReference type="EMBL" id="CP073720">
    <property type="protein sequence ID" value="UWP86978.1"/>
    <property type="molecule type" value="Genomic_DNA"/>
</dbReference>
<dbReference type="InterPro" id="IPR018062">
    <property type="entry name" value="HTH_AraC-typ_CS"/>
</dbReference>
<evidence type="ECO:0000256" key="2">
    <source>
        <dbReference type="ARBA" id="ARBA00023125"/>
    </source>
</evidence>
<dbReference type="InterPro" id="IPR018060">
    <property type="entry name" value="HTH_AraC"/>
</dbReference>